<feature type="compositionally biased region" description="Polar residues" evidence="1">
    <location>
        <begin position="186"/>
        <end position="195"/>
    </location>
</feature>
<evidence type="ECO:0000256" key="2">
    <source>
        <dbReference type="SAM" id="SignalP"/>
    </source>
</evidence>
<proteinExistence type="predicted"/>
<feature type="signal peptide" evidence="2">
    <location>
        <begin position="1"/>
        <end position="31"/>
    </location>
</feature>
<dbReference type="EMBL" id="JBBPBK010000012">
    <property type="protein sequence ID" value="KAK9273161.1"/>
    <property type="molecule type" value="Genomic_DNA"/>
</dbReference>
<evidence type="ECO:0000256" key="1">
    <source>
        <dbReference type="SAM" id="MobiDB-lite"/>
    </source>
</evidence>
<gene>
    <name evidence="4" type="ORF">L1049_017968</name>
</gene>
<evidence type="ECO:0000313" key="4">
    <source>
        <dbReference type="EMBL" id="KAK9273161.1"/>
    </source>
</evidence>
<dbReference type="InterPro" id="IPR008972">
    <property type="entry name" value="Cupredoxin"/>
</dbReference>
<feature type="domain" description="Phytocyanin" evidence="3">
    <location>
        <begin position="33"/>
        <end position="153"/>
    </location>
</feature>
<evidence type="ECO:0000259" key="3">
    <source>
        <dbReference type="PROSITE" id="PS51485"/>
    </source>
</evidence>
<dbReference type="PANTHER" id="PTHR33021:SF6">
    <property type="entry name" value="EARLY NODULIN-LIKE PROTEIN 18"/>
    <property type="match status" value="1"/>
</dbReference>
<dbReference type="AlphaFoldDB" id="A0AAP0NJS3"/>
<sequence length="233" mass="25806">MKQRIMYRLDILLFILPCTLLLLSFSGSVEAYKNYTVGDSLGWYDNLQKPTVNYQKWVAGKNFSLGDFLFFNTDNNHSIVQTYNFTTYKRCDYDNAQENDTIEWSAADPSATAPHAVSVAIPLVKEGMTYFFSGDYDGEQCKHGQHFKINVTRGQGLPASLKDPADESPAPNSPDAGDDESAPDTVVSSNFNHPQEGNDNKETSGSVSLSVFVKFSDSTLFGILSLFGILCVF</sequence>
<dbReference type="PANTHER" id="PTHR33021">
    <property type="entry name" value="BLUE COPPER PROTEIN"/>
    <property type="match status" value="1"/>
</dbReference>
<dbReference type="SUPFAM" id="SSF49503">
    <property type="entry name" value="Cupredoxins"/>
    <property type="match status" value="1"/>
</dbReference>
<dbReference type="InterPro" id="IPR003245">
    <property type="entry name" value="Phytocyanin_dom"/>
</dbReference>
<organism evidence="4 5">
    <name type="scientific">Liquidambar formosana</name>
    <name type="common">Formosan gum</name>
    <dbReference type="NCBI Taxonomy" id="63359"/>
    <lineage>
        <taxon>Eukaryota</taxon>
        <taxon>Viridiplantae</taxon>
        <taxon>Streptophyta</taxon>
        <taxon>Embryophyta</taxon>
        <taxon>Tracheophyta</taxon>
        <taxon>Spermatophyta</taxon>
        <taxon>Magnoliopsida</taxon>
        <taxon>eudicotyledons</taxon>
        <taxon>Gunneridae</taxon>
        <taxon>Pentapetalae</taxon>
        <taxon>Saxifragales</taxon>
        <taxon>Altingiaceae</taxon>
        <taxon>Liquidambar</taxon>
    </lineage>
</organism>
<dbReference type="CDD" id="cd04216">
    <property type="entry name" value="Phytocyanin"/>
    <property type="match status" value="1"/>
</dbReference>
<feature type="chain" id="PRO_5043027783" description="Phytocyanin domain-containing protein" evidence="2">
    <location>
        <begin position="32"/>
        <end position="233"/>
    </location>
</feature>
<keyword evidence="2" id="KW-0732">Signal</keyword>
<dbReference type="GO" id="GO:0005886">
    <property type="term" value="C:plasma membrane"/>
    <property type="evidence" value="ECO:0007669"/>
    <property type="project" value="TreeGrafter"/>
</dbReference>
<accession>A0AAP0NJS3</accession>
<dbReference type="FunFam" id="2.60.40.420:FF:000048">
    <property type="entry name" value="Early nodulin-like protein 18"/>
    <property type="match status" value="1"/>
</dbReference>
<dbReference type="Proteomes" id="UP001415857">
    <property type="component" value="Unassembled WGS sequence"/>
</dbReference>
<evidence type="ECO:0000313" key="5">
    <source>
        <dbReference type="Proteomes" id="UP001415857"/>
    </source>
</evidence>
<reference evidence="4 5" key="1">
    <citation type="journal article" date="2024" name="Plant J.">
        <title>Genome sequences and population genomics reveal climatic adaptation and genomic divergence between two closely related sweetgum species.</title>
        <authorList>
            <person name="Xu W.Q."/>
            <person name="Ren C.Q."/>
            <person name="Zhang X.Y."/>
            <person name="Comes H.P."/>
            <person name="Liu X.H."/>
            <person name="Li Y.G."/>
            <person name="Kettle C.J."/>
            <person name="Jalonen R."/>
            <person name="Gaisberger H."/>
            <person name="Ma Y.Z."/>
            <person name="Qiu Y.X."/>
        </authorList>
    </citation>
    <scope>NUCLEOTIDE SEQUENCE [LARGE SCALE GENOMIC DNA]</scope>
    <source>
        <strain evidence="4">Hangzhou</strain>
    </source>
</reference>
<name>A0AAP0NJS3_LIQFO</name>
<dbReference type="Gene3D" id="2.60.40.420">
    <property type="entry name" value="Cupredoxins - blue copper proteins"/>
    <property type="match status" value="1"/>
</dbReference>
<feature type="region of interest" description="Disordered" evidence="1">
    <location>
        <begin position="158"/>
        <end position="204"/>
    </location>
</feature>
<dbReference type="InterPro" id="IPR039391">
    <property type="entry name" value="Phytocyanin-like"/>
</dbReference>
<keyword evidence="5" id="KW-1185">Reference proteome</keyword>
<comment type="caution">
    <text evidence="4">The sequence shown here is derived from an EMBL/GenBank/DDBJ whole genome shotgun (WGS) entry which is preliminary data.</text>
</comment>
<dbReference type="PROSITE" id="PS51485">
    <property type="entry name" value="PHYTOCYANIN"/>
    <property type="match status" value="1"/>
</dbReference>
<dbReference type="Pfam" id="PF02298">
    <property type="entry name" value="Cu_bind_like"/>
    <property type="match status" value="1"/>
</dbReference>
<dbReference type="GO" id="GO:0009055">
    <property type="term" value="F:electron transfer activity"/>
    <property type="evidence" value="ECO:0007669"/>
    <property type="project" value="InterPro"/>
</dbReference>
<protein>
    <recommendedName>
        <fullName evidence="3">Phytocyanin domain-containing protein</fullName>
    </recommendedName>
</protein>